<feature type="region of interest" description="Disordered" evidence="1">
    <location>
        <begin position="38"/>
        <end position="108"/>
    </location>
</feature>
<dbReference type="Pfam" id="PF00188">
    <property type="entry name" value="CAP"/>
    <property type="match status" value="1"/>
</dbReference>
<organism evidence="4 5">
    <name type="scientific">Candidozyma auris</name>
    <name type="common">Yeast</name>
    <name type="synonym">Candida auris</name>
    <dbReference type="NCBI Taxonomy" id="498019"/>
    <lineage>
        <taxon>Eukaryota</taxon>
        <taxon>Fungi</taxon>
        <taxon>Dikarya</taxon>
        <taxon>Ascomycota</taxon>
        <taxon>Saccharomycotina</taxon>
        <taxon>Pichiomycetes</taxon>
        <taxon>Metschnikowiaceae</taxon>
        <taxon>Candidozyma</taxon>
    </lineage>
</organism>
<dbReference type="VEuPathDB" id="FungiDB:CJJ09_003909"/>
<dbReference type="SMART" id="SM00198">
    <property type="entry name" value="SCP"/>
    <property type="match status" value="1"/>
</dbReference>
<dbReference type="Proteomes" id="UP000037122">
    <property type="component" value="Unassembled WGS sequence"/>
</dbReference>
<dbReference type="VEuPathDB" id="FungiDB:CJI97_005520"/>
<dbReference type="VEuPathDB" id="FungiDB:QG37_06725"/>
<protein>
    <recommendedName>
        <fullName evidence="3">SCP domain-containing protein</fullName>
    </recommendedName>
</protein>
<keyword evidence="2" id="KW-0732">Signal</keyword>
<proteinExistence type="predicted"/>
<dbReference type="InterPro" id="IPR035940">
    <property type="entry name" value="CAP_sf"/>
</dbReference>
<gene>
    <name evidence="4" type="ORF">QG37_06725</name>
</gene>
<accession>A0A0L0NT55</accession>
<evidence type="ECO:0000313" key="4">
    <source>
        <dbReference type="EMBL" id="KND96855.1"/>
    </source>
</evidence>
<evidence type="ECO:0000256" key="1">
    <source>
        <dbReference type="SAM" id="MobiDB-lite"/>
    </source>
</evidence>
<dbReference type="Gene3D" id="3.40.33.10">
    <property type="entry name" value="CAP"/>
    <property type="match status" value="1"/>
</dbReference>
<dbReference type="SUPFAM" id="SSF55797">
    <property type="entry name" value="PR-1-like"/>
    <property type="match status" value="1"/>
</dbReference>
<dbReference type="VEuPathDB" id="FungiDB:CJJ07_001749"/>
<dbReference type="AlphaFoldDB" id="A0A0L0NT55"/>
<dbReference type="InterPro" id="IPR001283">
    <property type="entry name" value="CRISP-related"/>
</dbReference>
<dbReference type="VEuPathDB" id="FungiDB:CJI96_0004791"/>
<feature type="domain" description="SCP" evidence="3">
    <location>
        <begin position="106"/>
        <end position="230"/>
    </location>
</feature>
<reference evidence="5" key="1">
    <citation type="journal article" date="2015" name="BMC Genomics">
        <title>Draft genome of a commonly misdiagnosed multidrug resistant pathogen Candida auris.</title>
        <authorList>
            <person name="Chatterjee S."/>
            <person name="Alampalli S.V."/>
            <person name="Nageshan R.K."/>
            <person name="Chettiar S.T."/>
            <person name="Joshi S."/>
            <person name="Tatu U.S."/>
        </authorList>
    </citation>
    <scope>NUCLEOTIDE SEQUENCE [LARGE SCALE GENOMIC DNA]</scope>
    <source>
        <strain evidence="5">6684</strain>
    </source>
</reference>
<feature type="compositionally biased region" description="Low complexity" evidence="1">
    <location>
        <begin position="72"/>
        <end position="99"/>
    </location>
</feature>
<sequence>MKFSLSVALSLAAVALAKTFYETNTHFITVDADGNIVGGQPPASSAEADAEPSPQANNQFQQEPQVTQAFVTSSGLGSTTSSPPAQSPSSSSSAPSSSAGGDNVSGFDKQILDAHNSKRAKHSAPALSWSDELASYAQNMADKYTCGSSLQHSGGKYGENLAVGYDGAEGTVKAWYDEGSNYDYSSASSFNHFTQVIWKGSKQLGCAQKQCDNGGPYVVCEYYPAGNMIGQGEQNLAAN</sequence>
<dbReference type="EMBL" id="LGST01000048">
    <property type="protein sequence ID" value="KND96855.1"/>
    <property type="molecule type" value="Genomic_DNA"/>
</dbReference>
<dbReference type="PANTHER" id="PTHR10334">
    <property type="entry name" value="CYSTEINE-RICH SECRETORY PROTEIN-RELATED"/>
    <property type="match status" value="1"/>
</dbReference>
<feature type="chain" id="PRO_5005545308" description="SCP domain-containing protein" evidence="2">
    <location>
        <begin position="18"/>
        <end position="239"/>
    </location>
</feature>
<feature type="compositionally biased region" description="Polar residues" evidence="1">
    <location>
        <begin position="57"/>
        <end position="71"/>
    </location>
</feature>
<evidence type="ECO:0000313" key="5">
    <source>
        <dbReference type="Proteomes" id="UP000037122"/>
    </source>
</evidence>
<feature type="compositionally biased region" description="Low complexity" evidence="1">
    <location>
        <begin position="40"/>
        <end position="56"/>
    </location>
</feature>
<feature type="signal peptide" evidence="2">
    <location>
        <begin position="1"/>
        <end position="17"/>
    </location>
</feature>
<dbReference type="CDD" id="cd05384">
    <property type="entry name" value="CAP_PRY1-like"/>
    <property type="match status" value="1"/>
</dbReference>
<evidence type="ECO:0000259" key="3">
    <source>
        <dbReference type="SMART" id="SM00198"/>
    </source>
</evidence>
<comment type="caution">
    <text evidence="4">The sequence shown here is derived from an EMBL/GenBank/DDBJ whole genome shotgun (WGS) entry which is preliminary data.</text>
</comment>
<dbReference type="VEuPathDB" id="FungiDB:B9J08_005437"/>
<name>A0A0L0NT55_CANAR</name>
<evidence type="ECO:0000256" key="2">
    <source>
        <dbReference type="SAM" id="SignalP"/>
    </source>
</evidence>
<dbReference type="PRINTS" id="PR00837">
    <property type="entry name" value="V5TPXLIKE"/>
</dbReference>
<dbReference type="InterPro" id="IPR014044">
    <property type="entry name" value="CAP_dom"/>
</dbReference>